<dbReference type="InterPro" id="IPR011047">
    <property type="entry name" value="Quinoprotein_ADH-like_sf"/>
</dbReference>
<protein>
    <submittedName>
        <fullName evidence="4">Uncharacterized protein</fullName>
    </submittedName>
</protein>
<sequence>MNGNGHNNNRNRRRKRKQHFNDDSNSSGESQPSTSLQNNNDWNMESHIPGFSYDPKTKKYYKILKDAPEHHNMATASGLRRQQVEEERLRKKEEEQRMKPMMKVSMLDSLMQRQLGFSDRRLQRRVHETRLQNVVNKENIDSQGDMIYDRHGGMTPKRCQFLEVTEDGRNLVCSWRVGRNGQQAATNPSLVGLLSPRCRDAEKESLTFSNEELHTTFIEGNVSSDFKVVGFQDESCLMYVEQNELQDGSRGVASSLKLRTIASLAETSNPSQKIGLDIPIFDCHDPNEKLISQLALHSGRSRLAIAIDGRFQHAMVTDLSDSTLEHYVFFKHNNVFDKNPIFALDFDKSGNIVYVGSKKRGLEAHDLRSAAVNRPCGVYGSKAPIFWIYTLQKTDNEVLSRGWDGEMKLWDGRNCKSAVHTYKSHMDTYFSIPTYVDHDERFLFAAARDGMVSGWALQSGKKLFDLACPWSVENVKTDIPNVVYAENWGGRQHSALVMASKSQFNSFEVPLHVD</sequence>
<dbReference type="GO" id="GO:0080008">
    <property type="term" value="C:Cul4-RING E3 ubiquitin ligase complex"/>
    <property type="evidence" value="ECO:0007669"/>
    <property type="project" value="TreeGrafter"/>
</dbReference>
<dbReference type="Pfam" id="PF23761">
    <property type="entry name" value="Beta-prop_DCAF4"/>
    <property type="match status" value="1"/>
</dbReference>
<keyword evidence="1" id="KW-0853">WD repeat</keyword>
<organism evidence="4 5">
    <name type="scientific">Steinernema carpocapsae</name>
    <name type="common">Entomopathogenic nematode</name>
    <dbReference type="NCBI Taxonomy" id="34508"/>
    <lineage>
        <taxon>Eukaryota</taxon>
        <taxon>Metazoa</taxon>
        <taxon>Ecdysozoa</taxon>
        <taxon>Nematoda</taxon>
        <taxon>Chromadorea</taxon>
        <taxon>Rhabditida</taxon>
        <taxon>Tylenchina</taxon>
        <taxon>Panagrolaimomorpha</taxon>
        <taxon>Strongyloidoidea</taxon>
        <taxon>Steinernematidae</taxon>
        <taxon>Steinernema</taxon>
    </lineage>
</organism>
<feature type="region of interest" description="Disordered" evidence="3">
    <location>
        <begin position="1"/>
        <end position="54"/>
    </location>
</feature>
<evidence type="ECO:0000256" key="3">
    <source>
        <dbReference type="SAM" id="MobiDB-lite"/>
    </source>
</evidence>
<accession>A0A4U5MFK6</accession>
<dbReference type="SUPFAM" id="SSF50998">
    <property type="entry name" value="Quinoprotein alcohol dehydrogenase-like"/>
    <property type="match status" value="1"/>
</dbReference>
<feature type="compositionally biased region" description="Basic and acidic residues" evidence="3">
    <location>
        <begin position="82"/>
        <end position="95"/>
    </location>
</feature>
<evidence type="ECO:0000256" key="2">
    <source>
        <dbReference type="ARBA" id="ARBA00022737"/>
    </source>
</evidence>
<evidence type="ECO:0000313" key="4">
    <source>
        <dbReference type="EMBL" id="TKR67922.1"/>
    </source>
</evidence>
<feature type="compositionally biased region" description="Basic residues" evidence="3">
    <location>
        <begin position="9"/>
        <end position="18"/>
    </location>
</feature>
<name>A0A4U5MFK6_STECR</name>
<keyword evidence="5" id="KW-1185">Reference proteome</keyword>
<keyword evidence="2" id="KW-0677">Repeat</keyword>
<feature type="region of interest" description="Disordered" evidence="3">
    <location>
        <begin position="71"/>
        <end position="95"/>
    </location>
</feature>
<dbReference type="Gene3D" id="2.130.10.10">
    <property type="entry name" value="YVTN repeat-like/Quinoprotein amine dehydrogenase"/>
    <property type="match status" value="1"/>
</dbReference>
<evidence type="ECO:0000313" key="5">
    <source>
        <dbReference type="Proteomes" id="UP000298663"/>
    </source>
</evidence>
<dbReference type="PANTHER" id="PTHR44472:SF1">
    <property type="entry name" value="DDB1 AND CUL4 ASSOCIATED FACTOR 4"/>
    <property type="match status" value="1"/>
</dbReference>
<proteinExistence type="predicted"/>
<evidence type="ECO:0000256" key="1">
    <source>
        <dbReference type="ARBA" id="ARBA00022574"/>
    </source>
</evidence>
<dbReference type="Proteomes" id="UP000298663">
    <property type="component" value="Unassembled WGS sequence"/>
</dbReference>
<reference evidence="4 5" key="1">
    <citation type="journal article" date="2015" name="Genome Biol.">
        <title>Comparative genomics of Steinernema reveals deeply conserved gene regulatory networks.</title>
        <authorList>
            <person name="Dillman A.R."/>
            <person name="Macchietto M."/>
            <person name="Porter C.F."/>
            <person name="Rogers A."/>
            <person name="Williams B."/>
            <person name="Antoshechkin I."/>
            <person name="Lee M.M."/>
            <person name="Goodwin Z."/>
            <person name="Lu X."/>
            <person name="Lewis E.E."/>
            <person name="Goodrich-Blair H."/>
            <person name="Stock S.P."/>
            <person name="Adams B.J."/>
            <person name="Sternberg P.W."/>
            <person name="Mortazavi A."/>
        </authorList>
    </citation>
    <scope>NUCLEOTIDE SEQUENCE [LARGE SCALE GENOMIC DNA]</scope>
    <source>
        <strain evidence="4 5">ALL</strain>
    </source>
</reference>
<reference evidence="4 5" key="2">
    <citation type="journal article" date="2019" name="G3 (Bethesda)">
        <title>Hybrid Assembly of the Genome of the Entomopathogenic Nematode Steinernema carpocapsae Identifies the X-Chromosome.</title>
        <authorList>
            <person name="Serra L."/>
            <person name="Macchietto M."/>
            <person name="Macias-Munoz A."/>
            <person name="McGill C.J."/>
            <person name="Rodriguez I.M."/>
            <person name="Rodriguez B."/>
            <person name="Murad R."/>
            <person name="Mortazavi A."/>
        </authorList>
    </citation>
    <scope>NUCLEOTIDE SEQUENCE [LARGE SCALE GENOMIC DNA]</scope>
    <source>
        <strain evidence="4 5">ALL</strain>
    </source>
</reference>
<gene>
    <name evidence="4" type="ORF">L596_023994</name>
</gene>
<comment type="caution">
    <text evidence="4">The sequence shown here is derived from an EMBL/GenBank/DDBJ whole genome shotgun (WGS) entry which is preliminary data.</text>
</comment>
<dbReference type="AlphaFoldDB" id="A0A4U5MFK6"/>
<dbReference type="STRING" id="34508.A0A4U5MFK6"/>
<feature type="compositionally biased region" description="Polar residues" evidence="3">
    <location>
        <begin position="23"/>
        <end position="43"/>
    </location>
</feature>
<dbReference type="InterPro" id="IPR052254">
    <property type="entry name" value="CUL4-DDB1_E3_ligase_receptor"/>
</dbReference>
<dbReference type="PANTHER" id="PTHR44472">
    <property type="entry name" value="DDB1- AND CUL4-ASSOCIATED FACTOR 4-RELATED"/>
    <property type="match status" value="1"/>
</dbReference>
<dbReference type="InterPro" id="IPR015943">
    <property type="entry name" value="WD40/YVTN_repeat-like_dom_sf"/>
</dbReference>
<dbReference type="OrthoDB" id="128867at2759"/>
<dbReference type="EMBL" id="AZBU02000008">
    <property type="protein sequence ID" value="TKR67922.1"/>
    <property type="molecule type" value="Genomic_DNA"/>
</dbReference>